<feature type="compositionally biased region" description="Low complexity" evidence="1">
    <location>
        <begin position="323"/>
        <end position="337"/>
    </location>
</feature>
<proteinExistence type="predicted"/>
<reference evidence="3" key="1">
    <citation type="journal article" date="2021" name="Proc. Natl. Acad. Sci. U.S.A.">
        <title>Three genomes in the algal genus Volvox reveal the fate of a haploid sex-determining region after a transition to homothallism.</title>
        <authorList>
            <person name="Yamamoto K."/>
            <person name="Hamaji T."/>
            <person name="Kawai-Toyooka H."/>
            <person name="Matsuzaki R."/>
            <person name="Takahashi F."/>
            <person name="Nishimura Y."/>
            <person name="Kawachi M."/>
            <person name="Noguchi H."/>
            <person name="Minakuchi Y."/>
            <person name="Umen J.G."/>
            <person name="Toyoda A."/>
            <person name="Nozaki H."/>
        </authorList>
    </citation>
    <scope>NUCLEOTIDE SEQUENCE</scope>
    <source>
        <strain evidence="3">NIES-3780</strain>
    </source>
</reference>
<accession>A0A8J4FD04</accession>
<evidence type="ECO:0000313" key="3">
    <source>
        <dbReference type="EMBL" id="GIL65880.1"/>
    </source>
</evidence>
<keyword evidence="4" id="KW-1185">Reference proteome</keyword>
<feature type="compositionally biased region" description="Polar residues" evidence="1">
    <location>
        <begin position="408"/>
        <end position="423"/>
    </location>
</feature>
<gene>
    <name evidence="3" type="ORF">Vafri_19523</name>
</gene>
<feature type="transmembrane region" description="Helical" evidence="2">
    <location>
        <begin position="105"/>
        <end position="124"/>
    </location>
</feature>
<keyword evidence="2" id="KW-0812">Transmembrane</keyword>
<feature type="transmembrane region" description="Helical" evidence="2">
    <location>
        <begin position="55"/>
        <end position="73"/>
    </location>
</feature>
<dbReference type="Proteomes" id="UP000747399">
    <property type="component" value="Unassembled WGS sequence"/>
</dbReference>
<keyword evidence="2" id="KW-1133">Transmembrane helix</keyword>
<name>A0A8J4FD04_9CHLO</name>
<evidence type="ECO:0000313" key="4">
    <source>
        <dbReference type="Proteomes" id="UP000747399"/>
    </source>
</evidence>
<dbReference type="EMBL" id="BNCO01000079">
    <property type="protein sequence ID" value="GIL65880.1"/>
    <property type="molecule type" value="Genomic_DNA"/>
</dbReference>
<feature type="region of interest" description="Disordered" evidence="1">
    <location>
        <begin position="385"/>
        <end position="507"/>
    </location>
</feature>
<feature type="compositionally biased region" description="Low complexity" evidence="1">
    <location>
        <begin position="424"/>
        <end position="448"/>
    </location>
</feature>
<dbReference type="AlphaFoldDB" id="A0A8J4FD04"/>
<comment type="caution">
    <text evidence="3">The sequence shown here is derived from an EMBL/GenBank/DDBJ whole genome shotgun (WGS) entry which is preliminary data.</text>
</comment>
<organism evidence="3 4">
    <name type="scientific">Volvox africanus</name>
    <dbReference type="NCBI Taxonomy" id="51714"/>
    <lineage>
        <taxon>Eukaryota</taxon>
        <taxon>Viridiplantae</taxon>
        <taxon>Chlorophyta</taxon>
        <taxon>core chlorophytes</taxon>
        <taxon>Chlorophyceae</taxon>
        <taxon>CS clade</taxon>
        <taxon>Chlamydomonadales</taxon>
        <taxon>Volvocaceae</taxon>
        <taxon>Volvox</taxon>
    </lineage>
</organism>
<protein>
    <submittedName>
        <fullName evidence="3">Uncharacterized protein</fullName>
    </submittedName>
</protein>
<sequence>MEAAALARFIARMQQTKPTAAIQTAMATFRRFFGGRLPPIQQRALTTRIASAARLYLGLSLVVVIILVVRWTASSWTCSQEGLAKATASKASSAPPSTATNFRLGWHWTAVWLGACWWICCAAGNRLQRGERYGANKAALDPPVVPAAVEGSPETAAAGIPRGIGSPSPRQPLGLPSLNLLAGATLYDVLADLSWQAVNIDNELEALMPDGLGEGSAPNVDAAVAVTATVAAATVAAATVAVATVAATASMVSSSSKYRYGAVGSVGTPSSTPQRVGRRVMRDFKGAKAAASAALRTCQESFGYTARKDVRQATGGDRRRSEAIGAAAARSTATRSTNSVIKSSTSYSGYLTTPSSKAGTSACAKVAIKSNWDVTAAATAAAAAGCTKPHRPQAGGAPTPPRTACRKVNTTLANRDAKSTCSIRRNNGTGNSSNCNSNRNSNRNRNSSEGPNAVTTIVTGASSSWQWSKQTGSGGQPIGNRASPSKTPCCSPRRAWNAATAPDSARMVTPRLTRTKPPAREGAAKAAHSAAAVLAANTRSGIAHPTTPQPQLQQYTSLQLMSLPDYALAGSPEYIDWMHVDIDEELRLCCQVEAGPLWTIAP</sequence>
<feature type="compositionally biased region" description="Basic and acidic residues" evidence="1">
    <location>
        <begin position="311"/>
        <end position="322"/>
    </location>
</feature>
<keyword evidence="2" id="KW-0472">Membrane</keyword>
<evidence type="ECO:0000256" key="1">
    <source>
        <dbReference type="SAM" id="MobiDB-lite"/>
    </source>
</evidence>
<evidence type="ECO:0000256" key="2">
    <source>
        <dbReference type="SAM" id="Phobius"/>
    </source>
</evidence>
<feature type="region of interest" description="Disordered" evidence="1">
    <location>
        <begin position="311"/>
        <end position="339"/>
    </location>
</feature>
<feature type="compositionally biased region" description="Polar residues" evidence="1">
    <location>
        <begin position="449"/>
        <end position="471"/>
    </location>
</feature>